<accession>A0ABQ1Z905</accession>
<sequence length="58" mass="6569">MFNVLKTLFVNTCPRCNEKLQAHHDALCSVKTCTHCDYKEESYGSLGVRIVYDNTTNG</sequence>
<name>A0ABQ1Z905_9BACL</name>
<protein>
    <recommendedName>
        <fullName evidence="3">YhfH family protein</fullName>
    </recommendedName>
</protein>
<evidence type="ECO:0000313" key="1">
    <source>
        <dbReference type="EMBL" id="GGH53066.1"/>
    </source>
</evidence>
<evidence type="ECO:0000313" key="2">
    <source>
        <dbReference type="Proteomes" id="UP000652153"/>
    </source>
</evidence>
<dbReference type="Proteomes" id="UP000652153">
    <property type="component" value="Unassembled WGS sequence"/>
</dbReference>
<dbReference type="EMBL" id="BMFU01000002">
    <property type="protein sequence ID" value="GGH53066.1"/>
    <property type="molecule type" value="Genomic_DNA"/>
</dbReference>
<organism evidence="1 2">
    <name type="scientific">Paenibacillus silvae</name>
    <dbReference type="NCBI Taxonomy" id="1325358"/>
    <lineage>
        <taxon>Bacteria</taxon>
        <taxon>Bacillati</taxon>
        <taxon>Bacillota</taxon>
        <taxon>Bacilli</taxon>
        <taxon>Bacillales</taxon>
        <taxon>Paenibacillaceae</taxon>
        <taxon>Paenibacillus</taxon>
    </lineage>
</organism>
<comment type="caution">
    <text evidence="1">The sequence shown here is derived from an EMBL/GenBank/DDBJ whole genome shotgun (WGS) entry which is preliminary data.</text>
</comment>
<evidence type="ECO:0008006" key="3">
    <source>
        <dbReference type="Google" id="ProtNLM"/>
    </source>
</evidence>
<keyword evidence="2" id="KW-1185">Reference proteome</keyword>
<gene>
    <name evidence="1" type="ORF">GCM10008014_20390</name>
</gene>
<proteinExistence type="predicted"/>
<reference evidence="2" key="1">
    <citation type="journal article" date="2019" name="Int. J. Syst. Evol. Microbiol.">
        <title>The Global Catalogue of Microorganisms (GCM) 10K type strain sequencing project: providing services to taxonomists for standard genome sequencing and annotation.</title>
        <authorList>
            <consortium name="The Broad Institute Genomics Platform"/>
            <consortium name="The Broad Institute Genome Sequencing Center for Infectious Disease"/>
            <person name="Wu L."/>
            <person name="Ma J."/>
        </authorList>
    </citation>
    <scope>NUCLEOTIDE SEQUENCE [LARGE SCALE GENOMIC DNA]</scope>
    <source>
        <strain evidence="2">CGMCC 1.12770</strain>
    </source>
</reference>